<reference evidence="1" key="1">
    <citation type="journal article" date="2015" name="Nature">
        <title>Complex archaea that bridge the gap between prokaryotes and eukaryotes.</title>
        <authorList>
            <person name="Spang A."/>
            <person name="Saw J.H."/>
            <person name="Jorgensen S.L."/>
            <person name="Zaremba-Niedzwiedzka K."/>
            <person name="Martijn J."/>
            <person name="Lind A.E."/>
            <person name="van Eijk R."/>
            <person name="Schleper C."/>
            <person name="Guy L."/>
            <person name="Ettema T.J."/>
        </authorList>
    </citation>
    <scope>NUCLEOTIDE SEQUENCE</scope>
</reference>
<evidence type="ECO:0000313" key="1">
    <source>
        <dbReference type="EMBL" id="KKK90397.1"/>
    </source>
</evidence>
<dbReference type="EMBL" id="LAZR01049120">
    <property type="protein sequence ID" value="KKK90397.1"/>
    <property type="molecule type" value="Genomic_DNA"/>
</dbReference>
<feature type="non-terminal residue" evidence="1">
    <location>
        <position position="1"/>
    </location>
</feature>
<dbReference type="AlphaFoldDB" id="A0A0F8Z9E7"/>
<comment type="caution">
    <text evidence="1">The sequence shown here is derived from an EMBL/GenBank/DDBJ whole genome shotgun (WGS) entry which is preliminary data.</text>
</comment>
<sequence length="125" mass="14308">IRIEEGLLSKELDDMPRYESVPVVEEPKFKKGGRVKINPTVEGNLKVWPDVILQLEKTDFIGTIIEETPDRMDGGYYVNIGGLEHFSQHFFFNRELAFLIENETEIDPNPNCSPLRSRTVNLTGD</sequence>
<protein>
    <submittedName>
        <fullName evidence="1">Uncharacterized protein</fullName>
    </submittedName>
</protein>
<name>A0A0F8Z9E7_9ZZZZ</name>
<organism evidence="1">
    <name type="scientific">marine sediment metagenome</name>
    <dbReference type="NCBI Taxonomy" id="412755"/>
    <lineage>
        <taxon>unclassified sequences</taxon>
        <taxon>metagenomes</taxon>
        <taxon>ecological metagenomes</taxon>
    </lineage>
</organism>
<proteinExistence type="predicted"/>
<gene>
    <name evidence="1" type="ORF">LCGC14_2723390</name>
</gene>
<accession>A0A0F8Z9E7</accession>